<evidence type="ECO:0000259" key="2">
    <source>
        <dbReference type="Pfam" id="PF06259"/>
    </source>
</evidence>
<dbReference type="Gene3D" id="3.40.50.1820">
    <property type="entry name" value="alpha/beta hydrolase"/>
    <property type="match status" value="1"/>
</dbReference>
<feature type="compositionally biased region" description="Low complexity" evidence="1">
    <location>
        <begin position="68"/>
        <end position="87"/>
    </location>
</feature>
<dbReference type="AlphaFoldDB" id="A0A934SNC9"/>
<comment type="caution">
    <text evidence="3">The sequence shown here is derived from an EMBL/GenBank/DDBJ whole genome shotgun (WGS) entry which is preliminary data.</text>
</comment>
<accession>A0A934SNC9</accession>
<keyword evidence="4" id="KW-1185">Reference proteome</keyword>
<evidence type="ECO:0000256" key="1">
    <source>
        <dbReference type="SAM" id="MobiDB-lite"/>
    </source>
</evidence>
<reference evidence="3" key="1">
    <citation type="submission" date="2021-01" db="EMBL/GenBank/DDBJ databases">
        <title>Lacisediminihabitans sp. nov. strain G11-30, isolated from Antarctic Soil.</title>
        <authorList>
            <person name="Li J."/>
        </authorList>
    </citation>
    <scope>NUCLEOTIDE SEQUENCE</scope>
    <source>
        <strain evidence="3">G11-30</strain>
    </source>
</reference>
<dbReference type="InterPro" id="IPR029058">
    <property type="entry name" value="AB_hydrolase_fold"/>
</dbReference>
<proteinExistence type="predicted"/>
<name>A0A934SNC9_9MICO</name>
<dbReference type="RefSeq" id="WP_200554489.1">
    <property type="nucleotide sequence ID" value="NZ_JAEPES010000001.1"/>
</dbReference>
<sequence length="496" mass="51096">MLVDSAALTTSGALGGVAEAFVVHEIGSSSIVTLSFTDPAQRKSETATDSLFLGPTVSASSITGIPASPTDSGPSSTRPSSKESSSTGAEATFPRSGAVDLSLLPKLGGSALLTQLGMLPTDDLAAFVKSNPAAIHRLVVNPPRAASVSRWWTGLSSSEQLKFAASAPELAGNLEGLPFSVRDSANRVALRSEITAAKKSVNVGAGRGSLVSSKHHLEILKQIQRTLHTTKSEPNRQLMTFDPSGDGRAAVVVGDITKADYVSYLVPGMFFTVQGQMYDWTVIAQDLQQQQTSWLKRLATTDASYQGKTAATVAWIGYSTPGVLDITSLTRADAGAGFLGNAVQGVKAARHGAEPYVTVIGHSYGSTTAMVELAKGGISVNALALIGSPGAAAQSASQLSVANDNVYVGEAELDPIVNTAFYGSDPGAASFGAHKMDVSGTTDAITHKKLSAAVGHLGYFDPGSEAMRNLALIGLGKGSLVTDGSQADATRTLASR</sequence>
<gene>
    <name evidence="3" type="ORF">IV501_00665</name>
</gene>
<dbReference type="Pfam" id="PF06259">
    <property type="entry name" value="Abhydrolase_8"/>
    <property type="match status" value="1"/>
</dbReference>
<organism evidence="3 4">
    <name type="scientific">Lacisediminihabitans changchengi</name>
    <dbReference type="NCBI Taxonomy" id="2787634"/>
    <lineage>
        <taxon>Bacteria</taxon>
        <taxon>Bacillati</taxon>
        <taxon>Actinomycetota</taxon>
        <taxon>Actinomycetes</taxon>
        <taxon>Micrococcales</taxon>
        <taxon>Microbacteriaceae</taxon>
        <taxon>Lacisediminihabitans</taxon>
    </lineage>
</organism>
<evidence type="ECO:0000313" key="4">
    <source>
        <dbReference type="Proteomes" id="UP000636458"/>
    </source>
</evidence>
<feature type="domain" description="DUF1023" evidence="2">
    <location>
        <begin position="242"/>
        <end position="420"/>
    </location>
</feature>
<evidence type="ECO:0000313" key="3">
    <source>
        <dbReference type="EMBL" id="MBK4346133.1"/>
    </source>
</evidence>
<dbReference type="EMBL" id="JAEPES010000001">
    <property type="protein sequence ID" value="MBK4346133.1"/>
    <property type="molecule type" value="Genomic_DNA"/>
</dbReference>
<feature type="region of interest" description="Disordered" evidence="1">
    <location>
        <begin position="62"/>
        <end position="92"/>
    </location>
</feature>
<dbReference type="InterPro" id="IPR010427">
    <property type="entry name" value="DUF1023"/>
</dbReference>
<dbReference type="Proteomes" id="UP000636458">
    <property type="component" value="Unassembled WGS sequence"/>
</dbReference>
<protein>
    <recommendedName>
        <fullName evidence="2">DUF1023 domain-containing protein</fullName>
    </recommendedName>
</protein>